<reference evidence="1 2" key="1">
    <citation type="submission" date="2020-07" db="EMBL/GenBank/DDBJ databases">
        <title>Draft genome sequence of four isobutane-metabolizing strains capable of cometabolically degrading diverse ether contaminants.</title>
        <authorList>
            <person name="Chen W."/>
            <person name="Faulkner N."/>
            <person name="Smith C."/>
            <person name="Hyman M."/>
        </authorList>
    </citation>
    <scope>NUCLEOTIDE SEQUENCE [LARGE SCALE GENOMIC DNA]</scope>
    <source>
        <strain evidence="1 2">2A</strain>
    </source>
</reference>
<organism evidence="1 2">
    <name type="scientific">Mycolicibacterium fluoranthenivorans</name>
    <dbReference type="NCBI Taxonomy" id="258505"/>
    <lineage>
        <taxon>Bacteria</taxon>
        <taxon>Bacillati</taxon>
        <taxon>Actinomycetota</taxon>
        <taxon>Actinomycetes</taxon>
        <taxon>Mycobacteriales</taxon>
        <taxon>Mycobacteriaceae</taxon>
        <taxon>Mycolicibacterium</taxon>
    </lineage>
</organism>
<sequence length="1041" mass="114885">MWGWSEAAVANSVFAETGDAIDDLQVWNSDGCRAYIQAKYRVQLDTGATSPLAKTLNQFVAQYVNNGKSNQDCERFVLATSSESSAPIRIQLPDILSRVKALPNGDDMMKAAKNQSETNTLNVVVDHLKAALKSETKTDPLDTDVRAILETMRVTIFDLYDDQNSLREAQSILRTTVLQEPDEAASVWGHMISLTARFSIMQTGADLRWLQNHLNSIEVSLRAVQSYRSDVEKLISYSRKTIDDLSGFSTIPGNQGAALTLRRRASDELNRALADGSIIVTGDPGAGKSACIYEVANALEDGEFVALSADALNSGSLGDLRNELALDHDLLQVIQNWPSSKTGPYLLVDALDAARGDQTQKALLDLIRETRKYADGWNVAVSVRRFDLRYNFTLQSLFDIDETTTRVDEFQSGEFSNIRHFCVPILTDAELDQLEALSPELHAAATGGTEKLKTLVRIPFNLRLLADLVSANVNPTELEPIVTQLQLLNKYWQHRVLTPAPADSREAVLRAACSDMLDTKSMQISRGRLLSGAGFPEPIEGLLSNRVLTEHEAGSSVDRDQISFSHHVLFDYAVSRLLLRGTEADLLETALAHRGLVLLARPSYDMHFRYLWESNADRHAFWSLVLTLEAAPELPKITKIIGPSIAASDVQDQADLQPLFDALDEQSERRVGAELALRHLVSARLGGEGRGQQIPPERRAVWCKTVRILGQNVRDETAFAVLNLLNELSANAKQLDDEQLQDLGAGARKLLKWAQDRGVVNRHLLRVATTAVVRTFSTDPDASEKLMRDMLTSERLAEFGYLEMPALADAVEGLSDARPDLIGEIYAAAFGFAESSEDATTLSSGVVGLTSNRRQDYEHAYFALAEFFPKFLEISPRDAVTALAATLRAYHRKDSLRAVESFEVDWIDKQVSIEADVSSIWSIGDLYDHDEPVKMLNAFTDWLTLQVDSGGSSAATEIVDLLRDVVCPASIWRRVFVVATQSPEAFTVALEPMCRSTTALASSDLSDAIDQFLRVAFPLFAVESRQRIEKAIIELPGTAAS</sequence>
<gene>
    <name evidence="1" type="ORF">HZU40_17225</name>
</gene>
<dbReference type="RefSeq" id="WP_187095202.1">
    <property type="nucleotide sequence ID" value="NZ_CP059894.1"/>
</dbReference>
<dbReference type="AlphaFoldDB" id="A0A7G8P6T6"/>
<dbReference type="KEGG" id="mflu:HZU40_17225"/>
<protein>
    <submittedName>
        <fullName evidence="1">ATP-binding protein</fullName>
    </submittedName>
</protein>
<name>A0A7G8P6T6_9MYCO</name>
<dbReference type="GO" id="GO:0005524">
    <property type="term" value="F:ATP binding"/>
    <property type="evidence" value="ECO:0007669"/>
    <property type="project" value="UniProtKB-KW"/>
</dbReference>
<dbReference type="EMBL" id="CP059894">
    <property type="protein sequence ID" value="QNJ90052.1"/>
    <property type="molecule type" value="Genomic_DNA"/>
</dbReference>
<evidence type="ECO:0000313" key="1">
    <source>
        <dbReference type="EMBL" id="QNJ90052.1"/>
    </source>
</evidence>
<dbReference type="InterPro" id="IPR027417">
    <property type="entry name" value="P-loop_NTPase"/>
</dbReference>
<evidence type="ECO:0000313" key="2">
    <source>
        <dbReference type="Proteomes" id="UP000515498"/>
    </source>
</evidence>
<accession>A0A7G8P6T6</accession>
<keyword evidence="1" id="KW-0547">Nucleotide-binding</keyword>
<proteinExistence type="predicted"/>
<dbReference type="Proteomes" id="UP000515498">
    <property type="component" value="Chromosome"/>
</dbReference>
<keyword evidence="1" id="KW-0067">ATP-binding</keyword>
<dbReference type="SUPFAM" id="SSF52540">
    <property type="entry name" value="P-loop containing nucleoside triphosphate hydrolases"/>
    <property type="match status" value="1"/>
</dbReference>
<dbReference type="Gene3D" id="3.40.50.300">
    <property type="entry name" value="P-loop containing nucleotide triphosphate hydrolases"/>
    <property type="match status" value="1"/>
</dbReference>